<dbReference type="Gene3D" id="3.40.250.10">
    <property type="entry name" value="Rhodanese-like domain"/>
    <property type="match status" value="1"/>
</dbReference>
<organism evidence="3 4">
    <name type="scientific">Parasedimentitalea denitrificans</name>
    <dbReference type="NCBI Taxonomy" id="2211118"/>
    <lineage>
        <taxon>Bacteria</taxon>
        <taxon>Pseudomonadati</taxon>
        <taxon>Pseudomonadota</taxon>
        <taxon>Alphaproteobacteria</taxon>
        <taxon>Rhodobacterales</taxon>
        <taxon>Paracoccaceae</taxon>
        <taxon>Parasedimentitalea</taxon>
    </lineage>
</organism>
<comment type="caution">
    <text evidence="3">The sequence shown here is derived from an EMBL/GenBank/DDBJ whole genome shotgun (WGS) entry which is preliminary data.</text>
</comment>
<keyword evidence="4" id="KW-1185">Reference proteome</keyword>
<gene>
    <name evidence="3" type="ORF">DL239_03015</name>
</gene>
<dbReference type="Proteomes" id="UP001429564">
    <property type="component" value="Unassembled WGS sequence"/>
</dbReference>
<dbReference type="PROSITE" id="PS50206">
    <property type="entry name" value="RHODANESE_3"/>
    <property type="match status" value="1"/>
</dbReference>
<reference evidence="3 4" key="1">
    <citation type="submission" date="2018-05" db="EMBL/GenBank/DDBJ databases">
        <authorList>
            <person name="Zhang Y.-J."/>
        </authorList>
    </citation>
    <scope>NUCLEOTIDE SEQUENCE [LARGE SCALE GENOMIC DNA]</scope>
    <source>
        <strain evidence="3 4">CY04</strain>
    </source>
</reference>
<dbReference type="EMBL" id="QHLQ01000002">
    <property type="protein sequence ID" value="NIZ59944.1"/>
    <property type="molecule type" value="Genomic_DNA"/>
</dbReference>
<dbReference type="SUPFAM" id="SSF52821">
    <property type="entry name" value="Rhodanese/Cell cycle control phosphatase"/>
    <property type="match status" value="1"/>
</dbReference>
<accession>A0ABX0W542</accession>
<proteinExistence type="predicted"/>
<feature type="domain" description="Rhodanese" evidence="2">
    <location>
        <begin position="52"/>
        <end position="152"/>
    </location>
</feature>
<keyword evidence="1" id="KW-0812">Transmembrane</keyword>
<evidence type="ECO:0000259" key="2">
    <source>
        <dbReference type="PROSITE" id="PS50206"/>
    </source>
</evidence>
<evidence type="ECO:0000313" key="3">
    <source>
        <dbReference type="EMBL" id="NIZ59944.1"/>
    </source>
</evidence>
<dbReference type="PROSITE" id="PS51318">
    <property type="entry name" value="TAT"/>
    <property type="match status" value="1"/>
</dbReference>
<dbReference type="InterPro" id="IPR006311">
    <property type="entry name" value="TAT_signal"/>
</dbReference>
<name>A0ABX0W542_9RHOB</name>
<dbReference type="Pfam" id="PF00581">
    <property type="entry name" value="Rhodanese"/>
    <property type="match status" value="1"/>
</dbReference>
<protein>
    <submittedName>
        <fullName evidence="3">Rhodanese-like domain-containing protein</fullName>
    </submittedName>
</protein>
<evidence type="ECO:0000313" key="4">
    <source>
        <dbReference type="Proteomes" id="UP001429564"/>
    </source>
</evidence>
<dbReference type="InterPro" id="IPR001763">
    <property type="entry name" value="Rhodanese-like_dom"/>
</dbReference>
<feature type="transmembrane region" description="Helical" evidence="1">
    <location>
        <begin position="12"/>
        <end position="32"/>
    </location>
</feature>
<dbReference type="InterPro" id="IPR036873">
    <property type="entry name" value="Rhodanese-like_dom_sf"/>
</dbReference>
<dbReference type="RefSeq" id="WP_167682148.1">
    <property type="nucleotide sequence ID" value="NZ_QHLQ01000002.1"/>
</dbReference>
<evidence type="ECO:0000256" key="1">
    <source>
        <dbReference type="SAM" id="Phobius"/>
    </source>
</evidence>
<keyword evidence="1" id="KW-1133">Transmembrane helix</keyword>
<keyword evidence="1" id="KW-0472">Membrane</keyword>
<dbReference type="SMART" id="SM00450">
    <property type="entry name" value="RHOD"/>
    <property type="match status" value="1"/>
</dbReference>
<sequence length="155" mass="16467">MSKLNLSRRNVLLGVGGATVTAVAAAGVWWSVQAPDHDQPRLTVAEAYQRAQLGEITLIDIRTPREWKAVGVPVGGHPIDMRRKDFAEAVADAAGGDRNAPIALICAAGVRSARMTLALSEAGFTEVIDVPEGMMGSRAGPGWIANNLPVSRWQE</sequence>